<dbReference type="InterPro" id="IPR029058">
    <property type="entry name" value="AB_hydrolase_fold"/>
</dbReference>
<dbReference type="InterPro" id="IPR050300">
    <property type="entry name" value="GDXG_lipolytic_enzyme"/>
</dbReference>
<evidence type="ECO:0000313" key="4">
    <source>
        <dbReference type="Proteomes" id="UP000765845"/>
    </source>
</evidence>
<comment type="caution">
    <text evidence="3">The sequence shown here is derived from an EMBL/GenBank/DDBJ whole genome shotgun (WGS) entry which is preliminary data.</text>
</comment>
<dbReference type="Pfam" id="PF07859">
    <property type="entry name" value="Abhydrolase_3"/>
    <property type="match status" value="1"/>
</dbReference>
<evidence type="ECO:0000259" key="2">
    <source>
        <dbReference type="Pfam" id="PF07859"/>
    </source>
</evidence>
<feature type="domain" description="Alpha/beta hydrolase fold-3" evidence="2">
    <location>
        <begin position="85"/>
        <end position="292"/>
    </location>
</feature>
<sequence length="325" mass="36215">MMKVTKEQLHEDLRPFYLKANAIKPVFQYKWLTKSLNAVLNRVLKGAGIKGLKSDEISIPSSVGAHQIRTRIYRPLESEGELPVVVYFHGGGYFAGIPEQFHVYIEGFIKTKPCIVVAPDYRKSYTAPYPAGFNDCYDTLLWVKNNAQKLGASHHGIITAGHSAGGGLTAAVTLKARDTGDVPIAFQMPFYPMIDDQQPADASRYIKAPVWDSHTNKAGWGAYLSELHKTNQAIPAYAVPAKNSDYSGFPPTITLVGTLDPFYQETCRYVEALKNAGVDVAFETYEGAFHAFEVIAAQTNISQQVFDYTFSQFAKFYDRYAIREL</sequence>
<accession>A0ABX1GKM1</accession>
<evidence type="ECO:0000256" key="1">
    <source>
        <dbReference type="ARBA" id="ARBA00022801"/>
    </source>
</evidence>
<dbReference type="PANTHER" id="PTHR48081:SF8">
    <property type="entry name" value="ALPHA_BETA HYDROLASE FOLD-3 DOMAIN-CONTAINING PROTEIN-RELATED"/>
    <property type="match status" value="1"/>
</dbReference>
<keyword evidence="1 3" id="KW-0378">Hydrolase</keyword>
<protein>
    <submittedName>
        <fullName evidence="3">Alpha/beta hydrolase</fullName>
    </submittedName>
</protein>
<dbReference type="GO" id="GO:0016787">
    <property type="term" value="F:hydrolase activity"/>
    <property type="evidence" value="ECO:0007669"/>
    <property type="project" value="UniProtKB-KW"/>
</dbReference>
<name>A0ABX1GKM1_9GAMM</name>
<evidence type="ECO:0000313" key="3">
    <source>
        <dbReference type="EMBL" id="NKI18699.1"/>
    </source>
</evidence>
<gene>
    <name evidence="3" type="ORF">HCU74_14900</name>
</gene>
<organism evidence="3 4">
    <name type="scientific">Spongiibacter thalassae</name>
    <dbReference type="NCBI Taxonomy" id="2721624"/>
    <lineage>
        <taxon>Bacteria</taxon>
        <taxon>Pseudomonadati</taxon>
        <taxon>Pseudomonadota</taxon>
        <taxon>Gammaproteobacteria</taxon>
        <taxon>Cellvibrionales</taxon>
        <taxon>Spongiibacteraceae</taxon>
        <taxon>Spongiibacter</taxon>
    </lineage>
</organism>
<reference evidence="3 4" key="1">
    <citation type="submission" date="2020-04" db="EMBL/GenBank/DDBJ databases">
        <authorList>
            <person name="Yoon J."/>
        </authorList>
    </citation>
    <scope>NUCLEOTIDE SEQUENCE [LARGE SCALE GENOMIC DNA]</scope>
    <source>
        <strain evidence="3 4">KMU-166</strain>
    </source>
</reference>
<dbReference type="Proteomes" id="UP000765845">
    <property type="component" value="Unassembled WGS sequence"/>
</dbReference>
<dbReference type="RefSeq" id="WP_168451211.1">
    <property type="nucleotide sequence ID" value="NZ_JAAWWK010000005.1"/>
</dbReference>
<dbReference type="EMBL" id="JAAWWK010000005">
    <property type="protein sequence ID" value="NKI18699.1"/>
    <property type="molecule type" value="Genomic_DNA"/>
</dbReference>
<dbReference type="SUPFAM" id="SSF53474">
    <property type="entry name" value="alpha/beta-Hydrolases"/>
    <property type="match status" value="1"/>
</dbReference>
<keyword evidence="4" id="KW-1185">Reference proteome</keyword>
<dbReference type="Gene3D" id="3.40.50.1820">
    <property type="entry name" value="alpha/beta hydrolase"/>
    <property type="match status" value="1"/>
</dbReference>
<dbReference type="PANTHER" id="PTHR48081">
    <property type="entry name" value="AB HYDROLASE SUPERFAMILY PROTEIN C4A8.06C"/>
    <property type="match status" value="1"/>
</dbReference>
<proteinExistence type="predicted"/>
<dbReference type="InterPro" id="IPR013094">
    <property type="entry name" value="AB_hydrolase_3"/>
</dbReference>